<keyword evidence="2" id="KW-1185">Reference proteome</keyword>
<reference evidence="1 2" key="1">
    <citation type="submission" date="2022-06" db="EMBL/GenBank/DDBJ databases">
        <title>Thiomicrohabdus sp. nov, an obligately chemolithoautotrophic, sulfur-oxidizing bacterium isolated from beach of Guanyin Mountain. Amoy.</title>
        <authorList>
            <person name="Zhu H."/>
        </authorList>
    </citation>
    <scope>NUCLEOTIDE SEQUENCE [LARGE SCALE GENOMIC DNA]</scope>
    <source>
        <strain evidence="1 2">XGS-01</strain>
    </source>
</reference>
<organism evidence="1 2">
    <name type="scientific">Thiomicrorhabdus lithotrophica</name>
    <dbReference type="NCBI Taxonomy" id="2949997"/>
    <lineage>
        <taxon>Bacteria</taxon>
        <taxon>Pseudomonadati</taxon>
        <taxon>Pseudomonadota</taxon>
        <taxon>Gammaproteobacteria</taxon>
        <taxon>Thiotrichales</taxon>
        <taxon>Piscirickettsiaceae</taxon>
        <taxon>Thiomicrorhabdus</taxon>
    </lineage>
</organism>
<evidence type="ECO:0000313" key="2">
    <source>
        <dbReference type="Proteomes" id="UP001222275"/>
    </source>
</evidence>
<accession>A0ABY8CBU3</accession>
<protein>
    <submittedName>
        <fullName evidence="1">Uncharacterized protein</fullName>
    </submittedName>
</protein>
<proteinExistence type="predicted"/>
<name>A0ABY8CBU3_9GAMM</name>
<dbReference type="EMBL" id="CP102381">
    <property type="protein sequence ID" value="WEJ62145.1"/>
    <property type="molecule type" value="Genomic_DNA"/>
</dbReference>
<gene>
    <name evidence="1" type="ORF">NR989_09005</name>
</gene>
<dbReference type="RefSeq" id="WP_275594402.1">
    <property type="nucleotide sequence ID" value="NZ_CP102381.1"/>
</dbReference>
<dbReference type="Proteomes" id="UP001222275">
    <property type="component" value="Chromosome"/>
</dbReference>
<sequence length="140" mass="15793">MKYYRNENNKLFVDPILKDHVGLVEITEQEYNEQLAINNALTPEEQEQAAKSLAKQTGEEYLATGIIVPFTNEVAGGVMQVQSGFNTALQLVAQGEMTQQEYDALSANLEISEDVKLHLTPATIMQFSAWFWTKRNSFFA</sequence>
<evidence type="ECO:0000313" key="1">
    <source>
        <dbReference type="EMBL" id="WEJ62145.1"/>
    </source>
</evidence>